<keyword evidence="6" id="KW-1185">Reference proteome</keyword>
<dbReference type="InterPro" id="IPR023187">
    <property type="entry name" value="Tscrpt_reg_MarR-type_CS"/>
</dbReference>
<dbReference type="EMBL" id="JACEIB010000003">
    <property type="protein sequence ID" value="MBA2933569.1"/>
    <property type="molecule type" value="Genomic_DNA"/>
</dbReference>
<sequence length="186" mass="20528">MAVRSKKPSKSATGVAGPHKYQATHAALDPLFDGEIDYLVRTIRIREVRAIEIMLSPFGLNLSAWYPLAVLRAADGMSQRELGIRLDLKDAAIGKAIDAMETASLLRRKTDKTDRRKTLVFLTPRGKDLAEKVAERRQQFLGALVDGFSKAEVKQFTDFLKRCYSNIDRFVEIETGAAAQSGGDGA</sequence>
<dbReference type="PANTHER" id="PTHR42756:SF1">
    <property type="entry name" value="TRANSCRIPTIONAL REPRESSOR OF EMRAB OPERON"/>
    <property type="match status" value="1"/>
</dbReference>
<dbReference type="InterPro" id="IPR036388">
    <property type="entry name" value="WH-like_DNA-bd_sf"/>
</dbReference>
<accession>A0A838L536</accession>
<dbReference type="Pfam" id="PF01047">
    <property type="entry name" value="MarR"/>
    <property type="match status" value="1"/>
</dbReference>
<proteinExistence type="predicted"/>
<dbReference type="RefSeq" id="WP_160363389.1">
    <property type="nucleotide sequence ID" value="NZ_JACEIB010000003.1"/>
</dbReference>
<dbReference type="GO" id="GO:0003700">
    <property type="term" value="F:DNA-binding transcription factor activity"/>
    <property type="evidence" value="ECO:0007669"/>
    <property type="project" value="InterPro"/>
</dbReference>
<evidence type="ECO:0000256" key="1">
    <source>
        <dbReference type="ARBA" id="ARBA00023015"/>
    </source>
</evidence>
<dbReference type="SUPFAM" id="SSF46785">
    <property type="entry name" value="Winged helix' DNA-binding domain"/>
    <property type="match status" value="1"/>
</dbReference>
<comment type="caution">
    <text evidence="5">The sequence shown here is derived from an EMBL/GenBank/DDBJ whole genome shotgun (WGS) entry which is preliminary data.</text>
</comment>
<gene>
    <name evidence="5" type="ORF">HZF05_05610</name>
</gene>
<reference evidence="5 6" key="1">
    <citation type="submission" date="2020-07" db="EMBL/GenBank/DDBJ databases">
        <authorList>
            <person name="Sun Q."/>
        </authorList>
    </citation>
    <scope>NUCLEOTIDE SEQUENCE [LARGE SCALE GENOMIC DNA]</scope>
    <source>
        <strain evidence="5 6">CGMCC 1.13654</strain>
    </source>
</reference>
<dbReference type="GO" id="GO:0003677">
    <property type="term" value="F:DNA binding"/>
    <property type="evidence" value="ECO:0007669"/>
    <property type="project" value="UniProtKB-KW"/>
</dbReference>
<evidence type="ECO:0000256" key="3">
    <source>
        <dbReference type="ARBA" id="ARBA00023163"/>
    </source>
</evidence>
<dbReference type="InterPro" id="IPR000835">
    <property type="entry name" value="HTH_MarR-typ"/>
</dbReference>
<keyword evidence="2" id="KW-0238">DNA-binding</keyword>
<dbReference type="Proteomes" id="UP000570166">
    <property type="component" value="Unassembled WGS sequence"/>
</dbReference>
<feature type="domain" description="HTH marR-type" evidence="4">
    <location>
        <begin position="29"/>
        <end position="165"/>
    </location>
</feature>
<protein>
    <submittedName>
        <fullName evidence="5">MarR family transcriptional regulator</fullName>
    </submittedName>
</protein>
<keyword evidence="3" id="KW-0804">Transcription</keyword>
<keyword evidence="1" id="KW-0805">Transcription regulation</keyword>
<organism evidence="5 6">
    <name type="scientific">Sphingomonas chungangi</name>
    <dbReference type="NCBI Taxonomy" id="2683589"/>
    <lineage>
        <taxon>Bacteria</taxon>
        <taxon>Pseudomonadati</taxon>
        <taxon>Pseudomonadota</taxon>
        <taxon>Alphaproteobacteria</taxon>
        <taxon>Sphingomonadales</taxon>
        <taxon>Sphingomonadaceae</taxon>
        <taxon>Sphingomonas</taxon>
    </lineage>
</organism>
<evidence type="ECO:0000256" key="2">
    <source>
        <dbReference type="ARBA" id="ARBA00023125"/>
    </source>
</evidence>
<dbReference type="PROSITE" id="PS50995">
    <property type="entry name" value="HTH_MARR_2"/>
    <property type="match status" value="1"/>
</dbReference>
<dbReference type="PROSITE" id="PS01117">
    <property type="entry name" value="HTH_MARR_1"/>
    <property type="match status" value="1"/>
</dbReference>
<dbReference type="SMART" id="SM00347">
    <property type="entry name" value="HTH_MARR"/>
    <property type="match status" value="1"/>
</dbReference>
<dbReference type="InterPro" id="IPR036390">
    <property type="entry name" value="WH_DNA-bd_sf"/>
</dbReference>
<evidence type="ECO:0000313" key="5">
    <source>
        <dbReference type="EMBL" id="MBA2933569.1"/>
    </source>
</evidence>
<name>A0A838L536_9SPHN</name>
<dbReference type="PRINTS" id="PR00598">
    <property type="entry name" value="HTHMARR"/>
</dbReference>
<dbReference type="PANTHER" id="PTHR42756">
    <property type="entry name" value="TRANSCRIPTIONAL REGULATOR, MARR"/>
    <property type="match status" value="1"/>
</dbReference>
<evidence type="ECO:0000259" key="4">
    <source>
        <dbReference type="PROSITE" id="PS50995"/>
    </source>
</evidence>
<evidence type="ECO:0000313" key="6">
    <source>
        <dbReference type="Proteomes" id="UP000570166"/>
    </source>
</evidence>
<dbReference type="Gene3D" id="1.10.10.10">
    <property type="entry name" value="Winged helix-like DNA-binding domain superfamily/Winged helix DNA-binding domain"/>
    <property type="match status" value="1"/>
</dbReference>
<dbReference type="AlphaFoldDB" id="A0A838L536"/>